<evidence type="ECO:0000313" key="2">
    <source>
        <dbReference type="Proteomes" id="UP000032142"/>
    </source>
</evidence>
<name>A0A0B0N958_GOSAR</name>
<keyword evidence="2" id="KW-1185">Reference proteome</keyword>
<dbReference type="GO" id="GO:0016301">
    <property type="term" value="F:kinase activity"/>
    <property type="evidence" value="ECO:0007669"/>
    <property type="project" value="UniProtKB-KW"/>
</dbReference>
<gene>
    <name evidence="1" type="ORF">F383_14801</name>
</gene>
<evidence type="ECO:0000313" key="1">
    <source>
        <dbReference type="EMBL" id="KHG11078.1"/>
    </source>
</evidence>
<dbReference type="AlphaFoldDB" id="A0A0B0N958"/>
<reference evidence="2" key="1">
    <citation type="submission" date="2014-09" db="EMBL/GenBank/DDBJ databases">
        <authorList>
            <person name="Mudge J."/>
            <person name="Ramaraj T."/>
            <person name="Lindquist I.E."/>
            <person name="Bharti A.K."/>
            <person name="Sundararajan A."/>
            <person name="Cameron C.T."/>
            <person name="Woodward J.E."/>
            <person name="May G.D."/>
            <person name="Brubaker C."/>
            <person name="Broadhvest J."/>
            <person name="Wilkins T.A."/>
        </authorList>
    </citation>
    <scope>NUCLEOTIDE SEQUENCE</scope>
    <source>
        <strain evidence="2">cv. AKA8401</strain>
    </source>
</reference>
<keyword evidence="1" id="KW-0808">Transferase</keyword>
<sequence>MESPTTSNLSKPLKLYRPDLDTISHDYSFLGMPVEPFGFNKDTQIIHKLVQRQRTRRGLTCNQISMPLSQKGLT</sequence>
<keyword evidence="1" id="KW-0418">Kinase</keyword>
<organism evidence="1 2">
    <name type="scientific">Gossypium arboreum</name>
    <name type="common">Tree cotton</name>
    <name type="synonym">Gossypium nanking</name>
    <dbReference type="NCBI Taxonomy" id="29729"/>
    <lineage>
        <taxon>Eukaryota</taxon>
        <taxon>Viridiplantae</taxon>
        <taxon>Streptophyta</taxon>
        <taxon>Embryophyta</taxon>
        <taxon>Tracheophyta</taxon>
        <taxon>Spermatophyta</taxon>
        <taxon>Magnoliopsida</taxon>
        <taxon>eudicotyledons</taxon>
        <taxon>Gunneridae</taxon>
        <taxon>Pentapetalae</taxon>
        <taxon>rosids</taxon>
        <taxon>malvids</taxon>
        <taxon>Malvales</taxon>
        <taxon>Malvaceae</taxon>
        <taxon>Malvoideae</taxon>
        <taxon>Gossypium</taxon>
    </lineage>
</organism>
<dbReference type="EMBL" id="KN395195">
    <property type="protein sequence ID" value="KHG11078.1"/>
    <property type="molecule type" value="Genomic_DNA"/>
</dbReference>
<dbReference type="Proteomes" id="UP000032142">
    <property type="component" value="Unassembled WGS sequence"/>
</dbReference>
<accession>A0A0B0N958</accession>
<protein>
    <submittedName>
        <fullName evidence="1">Galactokinase</fullName>
    </submittedName>
</protein>
<proteinExistence type="predicted"/>